<dbReference type="PANTHER" id="PTHR36341">
    <property type="entry name" value="DUF2996 FAMILY PROTEIN"/>
    <property type="match status" value="1"/>
</dbReference>
<feature type="compositionally biased region" description="Low complexity" evidence="1">
    <location>
        <begin position="29"/>
        <end position="45"/>
    </location>
</feature>
<sequence>MAEEQKSTEQSSSTNADEKQQSDQSQPSAKAAGENAEKAASGGAKAKAKKEKPPAPEEKPFQDFIQQDYLPQLEEALQQQGLDDLSLAFAKRKLEILSQQETADCWQVTGRWNKGQRQFNVAFLKEDIKGPKVFSYADGGGQPSTVEQFMGDERRITLDLMVLYVIQRLNAQKWLTRN</sequence>
<name>A0ABW6ID01_9CYAN</name>
<dbReference type="Pfam" id="PF11210">
    <property type="entry name" value="DUF2996"/>
    <property type="match status" value="1"/>
</dbReference>
<dbReference type="Proteomes" id="UP001600165">
    <property type="component" value="Unassembled WGS sequence"/>
</dbReference>
<dbReference type="PANTHER" id="PTHR36341:SF3">
    <property type="entry name" value="DUF2996 FAMILY PROTEIN"/>
    <property type="match status" value="1"/>
</dbReference>
<accession>A0ABW6ID01</accession>
<dbReference type="InterPro" id="IPR021374">
    <property type="entry name" value="DUF2996"/>
</dbReference>
<keyword evidence="3" id="KW-1185">Reference proteome</keyword>
<evidence type="ECO:0000313" key="3">
    <source>
        <dbReference type="Proteomes" id="UP001600165"/>
    </source>
</evidence>
<comment type="caution">
    <text evidence="2">The sequence shown here is derived from an EMBL/GenBank/DDBJ whole genome shotgun (WGS) entry which is preliminary data.</text>
</comment>
<dbReference type="EMBL" id="JBHZOL010000030">
    <property type="protein sequence ID" value="MFE4105570.1"/>
    <property type="molecule type" value="Genomic_DNA"/>
</dbReference>
<evidence type="ECO:0000256" key="1">
    <source>
        <dbReference type="SAM" id="MobiDB-lite"/>
    </source>
</evidence>
<organism evidence="2 3">
    <name type="scientific">Almyronema epifaneia S1</name>
    <dbReference type="NCBI Taxonomy" id="2991925"/>
    <lineage>
        <taxon>Bacteria</taxon>
        <taxon>Bacillati</taxon>
        <taxon>Cyanobacteriota</taxon>
        <taxon>Cyanophyceae</taxon>
        <taxon>Nodosilineales</taxon>
        <taxon>Nodosilineaceae</taxon>
        <taxon>Almyronema</taxon>
        <taxon>Almyronema epifaneia</taxon>
    </lineage>
</organism>
<reference evidence="2 3" key="1">
    <citation type="submission" date="2024-10" db="EMBL/GenBank/DDBJ databases">
        <authorList>
            <person name="Ratan Roy A."/>
            <person name="Morales Sandoval P.H."/>
            <person name="De Los Santos Villalobos S."/>
            <person name="Chakraborty S."/>
            <person name="Mukherjee J."/>
        </authorList>
    </citation>
    <scope>NUCLEOTIDE SEQUENCE [LARGE SCALE GENOMIC DNA]</scope>
    <source>
        <strain evidence="2 3">S1</strain>
    </source>
</reference>
<dbReference type="RefSeq" id="WP_377962369.1">
    <property type="nucleotide sequence ID" value="NZ_JBHZOL010000030.1"/>
</dbReference>
<protein>
    <submittedName>
        <fullName evidence="2">DUF2996 domain-containing protein</fullName>
    </submittedName>
</protein>
<proteinExistence type="predicted"/>
<evidence type="ECO:0000313" key="2">
    <source>
        <dbReference type="EMBL" id="MFE4105570.1"/>
    </source>
</evidence>
<gene>
    <name evidence="2" type="ORF">ACFVKH_04725</name>
</gene>
<feature type="region of interest" description="Disordered" evidence="1">
    <location>
        <begin position="1"/>
        <end position="59"/>
    </location>
</feature>